<sequence length="165" mass="19208">MKMTNLTARWLAIMLAIVAPLLYAGYLHYQQNNFSCEGHLVIVENSAWIDTVMSFSFHNGTGDYDSTGEYRQAGQSPITVSNKVAFRFWREDERVILISSDTNELPKKDEAYRHYIPDFFHHRDRGLSLEIIPMNASSYLFRFWEFPGVLLHQKLRGILSSRHSF</sequence>
<evidence type="ECO:0000313" key="1">
    <source>
        <dbReference type="EMBL" id="VFS25318.1"/>
    </source>
</evidence>
<gene>
    <name evidence="1" type="ORF">NCTC12126_02236</name>
</gene>
<name>A0A484XMT5_9ENTR</name>
<dbReference type="AlphaFoldDB" id="A0A484XMT5"/>
<dbReference type="EMBL" id="CAADIW010000019">
    <property type="protein sequence ID" value="VFS25318.1"/>
    <property type="molecule type" value="Genomic_DNA"/>
</dbReference>
<proteinExistence type="predicted"/>
<dbReference type="Proteomes" id="UP000351155">
    <property type="component" value="Unassembled WGS sequence"/>
</dbReference>
<accession>A0A484XMT5</accession>
<reference evidence="1 2" key="1">
    <citation type="submission" date="2019-03" db="EMBL/GenBank/DDBJ databases">
        <authorList>
            <consortium name="Pathogen Informatics"/>
        </authorList>
    </citation>
    <scope>NUCLEOTIDE SEQUENCE [LARGE SCALE GENOMIC DNA]</scope>
    <source>
        <strain evidence="1 2">NCTC12126</strain>
    </source>
</reference>
<protein>
    <submittedName>
        <fullName evidence="1">Uncharacterized protein</fullName>
    </submittedName>
</protein>
<organism evidence="1 2">
    <name type="scientific">Enterobacter cancerogenus</name>
    <dbReference type="NCBI Taxonomy" id="69218"/>
    <lineage>
        <taxon>Bacteria</taxon>
        <taxon>Pseudomonadati</taxon>
        <taxon>Pseudomonadota</taxon>
        <taxon>Gammaproteobacteria</taxon>
        <taxon>Enterobacterales</taxon>
        <taxon>Enterobacteriaceae</taxon>
        <taxon>Enterobacter</taxon>
        <taxon>Enterobacter cloacae complex</taxon>
    </lineage>
</organism>
<evidence type="ECO:0000313" key="2">
    <source>
        <dbReference type="Proteomes" id="UP000351155"/>
    </source>
</evidence>